<dbReference type="InterPro" id="IPR050955">
    <property type="entry name" value="Plant_Biomass_Hydrol_Est"/>
</dbReference>
<reference evidence="6" key="1">
    <citation type="submission" date="2018-05" db="EMBL/GenBank/DDBJ databases">
        <title>Algibacter marinivivus sp. nov., isolated from sample around a algae.</title>
        <authorList>
            <person name="Lu D."/>
        </authorList>
    </citation>
    <scope>NUCLEOTIDE SEQUENCE [LARGE SCALE GENOMIC DNA]</scope>
    <source>
        <strain evidence="6">ZY111</strain>
    </source>
</reference>
<dbReference type="PANTHER" id="PTHR43037:SF5">
    <property type="entry name" value="FERULOYL ESTERASE"/>
    <property type="match status" value="1"/>
</dbReference>
<dbReference type="GO" id="GO:0006508">
    <property type="term" value="P:proteolysis"/>
    <property type="evidence" value="ECO:0007669"/>
    <property type="project" value="InterPro"/>
</dbReference>
<sequence length="268" mass="29714">MNVTTSKPLLKQLAFILIMCNMLVTNAQNIQETLDDINSRFINVEVSILNWPDDLKPHLGDLKESAFIALPLKKSTGKIPLLITLHGGGGKVWSIEKQLSRSALVKGLSLAELSGKELMLLEPNSFSSWDPKTLNIMLDYILKQYPEIDTNRIYVMGHSMGGSGTWAWIQDTPERFAAASPSGFSSVRDTDDVSKLVDLPIWGMVGGSDVKNVEPVKKMVHLLKETGNLNVRYTAFPEANHAQGNAKVFSAVECVDWMLSFSLKKEHD</sequence>
<evidence type="ECO:0000256" key="1">
    <source>
        <dbReference type="ARBA" id="ARBA00022729"/>
    </source>
</evidence>
<dbReference type="GO" id="GO:0008236">
    <property type="term" value="F:serine-type peptidase activity"/>
    <property type="evidence" value="ECO:0007669"/>
    <property type="project" value="InterPro"/>
</dbReference>
<dbReference type="InterPro" id="IPR029058">
    <property type="entry name" value="AB_hydrolase_fold"/>
</dbReference>
<evidence type="ECO:0000313" key="5">
    <source>
        <dbReference type="EMBL" id="PWH84449.1"/>
    </source>
</evidence>
<dbReference type="RefSeq" id="WP_109352452.1">
    <property type="nucleotide sequence ID" value="NZ_QFRI01000001.1"/>
</dbReference>
<feature type="chain" id="PRO_5015751149" description="Peptidase S9 prolyl oligopeptidase catalytic domain-containing protein" evidence="3">
    <location>
        <begin position="28"/>
        <end position="268"/>
    </location>
</feature>
<comment type="caution">
    <text evidence="5">The sequence shown here is derived from an EMBL/GenBank/DDBJ whole genome shotgun (WGS) entry which is preliminary data.</text>
</comment>
<accession>A0A2U2X9J2</accession>
<dbReference type="Pfam" id="PF00326">
    <property type="entry name" value="Peptidase_S9"/>
    <property type="match status" value="1"/>
</dbReference>
<dbReference type="PANTHER" id="PTHR43037">
    <property type="entry name" value="UNNAMED PRODUCT-RELATED"/>
    <property type="match status" value="1"/>
</dbReference>
<dbReference type="InterPro" id="IPR001375">
    <property type="entry name" value="Peptidase_S9_cat"/>
</dbReference>
<dbReference type="OrthoDB" id="9764953at2"/>
<evidence type="ECO:0000259" key="4">
    <source>
        <dbReference type="Pfam" id="PF00326"/>
    </source>
</evidence>
<dbReference type="EMBL" id="QFRI01000001">
    <property type="protein sequence ID" value="PWH84449.1"/>
    <property type="molecule type" value="Genomic_DNA"/>
</dbReference>
<proteinExistence type="predicted"/>
<feature type="domain" description="Peptidase S9 prolyl oligopeptidase catalytic" evidence="4">
    <location>
        <begin position="138"/>
        <end position="202"/>
    </location>
</feature>
<keyword evidence="6" id="KW-1185">Reference proteome</keyword>
<dbReference type="Proteomes" id="UP000245375">
    <property type="component" value="Unassembled WGS sequence"/>
</dbReference>
<name>A0A2U2X9J2_9FLAO</name>
<dbReference type="AlphaFoldDB" id="A0A2U2X9J2"/>
<evidence type="ECO:0000256" key="2">
    <source>
        <dbReference type="ARBA" id="ARBA00022801"/>
    </source>
</evidence>
<gene>
    <name evidence="5" type="ORF">DIS18_07950</name>
</gene>
<keyword evidence="2" id="KW-0378">Hydrolase</keyword>
<dbReference type="Gene3D" id="3.40.50.1820">
    <property type="entry name" value="alpha/beta hydrolase"/>
    <property type="match status" value="1"/>
</dbReference>
<feature type="signal peptide" evidence="3">
    <location>
        <begin position="1"/>
        <end position="27"/>
    </location>
</feature>
<organism evidence="5 6">
    <name type="scientific">Algibacter marinivivus</name>
    <dbReference type="NCBI Taxonomy" id="2100723"/>
    <lineage>
        <taxon>Bacteria</taxon>
        <taxon>Pseudomonadati</taxon>
        <taxon>Bacteroidota</taxon>
        <taxon>Flavobacteriia</taxon>
        <taxon>Flavobacteriales</taxon>
        <taxon>Flavobacteriaceae</taxon>
        <taxon>Algibacter</taxon>
    </lineage>
</organism>
<dbReference type="SUPFAM" id="SSF53474">
    <property type="entry name" value="alpha/beta-Hydrolases"/>
    <property type="match status" value="1"/>
</dbReference>
<reference evidence="5 6" key="2">
    <citation type="submission" date="2018-05" db="EMBL/GenBank/DDBJ databases">
        <title>Algibacter marinivivus sp. nov., isolated from sample around a algae.</title>
        <authorList>
            <person name="Zhong X."/>
        </authorList>
    </citation>
    <scope>NUCLEOTIDE SEQUENCE [LARGE SCALE GENOMIC DNA]</scope>
    <source>
        <strain evidence="5 6">ZY111</strain>
    </source>
</reference>
<evidence type="ECO:0000256" key="3">
    <source>
        <dbReference type="SAM" id="SignalP"/>
    </source>
</evidence>
<evidence type="ECO:0000313" key="6">
    <source>
        <dbReference type="Proteomes" id="UP000245375"/>
    </source>
</evidence>
<keyword evidence="1 3" id="KW-0732">Signal</keyword>
<protein>
    <recommendedName>
        <fullName evidence="4">Peptidase S9 prolyl oligopeptidase catalytic domain-containing protein</fullName>
    </recommendedName>
</protein>